<dbReference type="Proteomes" id="UP001057402">
    <property type="component" value="Chromosome 6"/>
</dbReference>
<gene>
    <name evidence="1" type="ORF">MLD38_021118</name>
</gene>
<comment type="caution">
    <text evidence="1">The sequence shown here is derived from an EMBL/GenBank/DDBJ whole genome shotgun (WGS) entry which is preliminary data.</text>
</comment>
<evidence type="ECO:0000313" key="1">
    <source>
        <dbReference type="EMBL" id="KAI4365099.1"/>
    </source>
</evidence>
<organism evidence="1 2">
    <name type="scientific">Melastoma candidum</name>
    <dbReference type="NCBI Taxonomy" id="119954"/>
    <lineage>
        <taxon>Eukaryota</taxon>
        <taxon>Viridiplantae</taxon>
        <taxon>Streptophyta</taxon>
        <taxon>Embryophyta</taxon>
        <taxon>Tracheophyta</taxon>
        <taxon>Spermatophyta</taxon>
        <taxon>Magnoliopsida</taxon>
        <taxon>eudicotyledons</taxon>
        <taxon>Gunneridae</taxon>
        <taxon>Pentapetalae</taxon>
        <taxon>rosids</taxon>
        <taxon>malvids</taxon>
        <taxon>Myrtales</taxon>
        <taxon>Melastomataceae</taxon>
        <taxon>Melastomatoideae</taxon>
        <taxon>Melastomateae</taxon>
        <taxon>Melastoma</taxon>
    </lineage>
</organism>
<accession>A0ACB9QEZ2</accession>
<evidence type="ECO:0000313" key="2">
    <source>
        <dbReference type="Proteomes" id="UP001057402"/>
    </source>
</evidence>
<keyword evidence="2" id="KW-1185">Reference proteome</keyword>
<sequence length="166" mass="19038">MPGEVRDKWLRDPEKTKVIINGWAINRDPRYWKDAETFDPERFRDSTVDFKGTHFEYIPFGRGEKDVSRDELWPRERRVTAGDVVIPLRLGTSSRDEERGIGHDRVFRCDRTEEGQSPLDPEGLSSPAYGLISCGGSTKDEGDRKPLDMIHEVVSIQFTCQILVVT</sequence>
<dbReference type="EMBL" id="CM042885">
    <property type="protein sequence ID" value="KAI4365099.1"/>
    <property type="molecule type" value="Genomic_DNA"/>
</dbReference>
<reference evidence="2" key="1">
    <citation type="journal article" date="2023" name="Front. Plant Sci.">
        <title>Chromosomal-level genome assembly of Melastoma candidum provides insights into trichome evolution.</title>
        <authorList>
            <person name="Zhong Y."/>
            <person name="Wu W."/>
            <person name="Sun C."/>
            <person name="Zou P."/>
            <person name="Liu Y."/>
            <person name="Dai S."/>
            <person name="Zhou R."/>
        </authorList>
    </citation>
    <scope>NUCLEOTIDE SEQUENCE [LARGE SCALE GENOMIC DNA]</scope>
</reference>
<proteinExistence type="predicted"/>
<protein>
    <submittedName>
        <fullName evidence="1">Uncharacterized protein</fullName>
    </submittedName>
</protein>
<name>A0ACB9QEZ2_9MYRT</name>